<name>A0A1E5G784_9FIRM</name>
<feature type="domain" description="Flagellar M-ring N-terminal" evidence="12">
    <location>
        <begin position="47"/>
        <end position="219"/>
    </location>
</feature>
<keyword evidence="14" id="KW-0966">Cell projection</keyword>
<dbReference type="STRING" id="766136.BHF68_02770"/>
<evidence type="ECO:0000256" key="11">
    <source>
        <dbReference type="SAM" id="Phobius"/>
    </source>
</evidence>
<dbReference type="InterPro" id="IPR043427">
    <property type="entry name" value="YscJ/FliF"/>
</dbReference>
<dbReference type="Pfam" id="PF08345">
    <property type="entry name" value="YscJ_FliF_C"/>
    <property type="match status" value="1"/>
</dbReference>
<feature type="domain" description="Flagellar M-ring C-terminal" evidence="13">
    <location>
        <begin position="255"/>
        <end position="390"/>
    </location>
</feature>
<keyword evidence="4" id="KW-1003">Cell membrane</keyword>
<keyword evidence="6 11" id="KW-1133">Transmembrane helix</keyword>
<dbReference type="GO" id="GO:0005886">
    <property type="term" value="C:plasma membrane"/>
    <property type="evidence" value="ECO:0007669"/>
    <property type="project" value="UniProtKB-SubCell"/>
</dbReference>
<evidence type="ECO:0000256" key="6">
    <source>
        <dbReference type="ARBA" id="ARBA00022989"/>
    </source>
</evidence>
<dbReference type="GO" id="GO:0071973">
    <property type="term" value="P:bacterial-type flagellum-dependent cell motility"/>
    <property type="evidence" value="ECO:0007669"/>
    <property type="project" value="InterPro"/>
</dbReference>
<reference evidence="14 15" key="1">
    <citation type="submission" date="2016-09" db="EMBL/GenBank/DDBJ databases">
        <title>Draft genome sequence for the type strain of Desulfuribacillus alkaliarsenatis AHT28, an obligately anaerobic, sulfidogenic bacterium isolated from Russian soda lake sediments.</title>
        <authorList>
            <person name="Abin C.A."/>
            <person name="Hollibaugh J.T."/>
        </authorList>
    </citation>
    <scope>NUCLEOTIDE SEQUENCE [LARGE SCALE GENOMIC DNA]</scope>
    <source>
        <strain evidence="14 15">AHT28</strain>
    </source>
</reference>
<sequence>MSEKFKEYLEKATSYWQNLDKKQKIKLGSSAAFILTAFILLSIWAVTPEYTSIVSNVSDAEAGEIINELENLGVPYRLEGNSILVPQSRATRARYDLAASGYPKSGSIDYGIFTDTGFGMTKDQFSVLRKGALEGELEKTIRKIVVVEDARVHLNIPEPSVWVRDSQDDASAAVYLNVRPGVNLDENQILGIEQLVMMSVPGGIAREKIILIDQNGRRLVANGSGTDSLAQVFTNQIDIKSQIETQIQRSLRNSLESIMGVGNVVVDAVAKMNFDQQSRIEDLVSPVVGDQGIIISRQEETESSTTGSGDGGVPGFTGNDPATYESGDGQTGTYDRSFVIENREVNRTQIETVSQPYKVEDVSISILLNQREDQPIPEELIDQINTMARNIVLTTATQSLADDDVKISVLAYHFDTTLADQFADRGLSPLEMLYIAGAVVGAIAVAGGAYVVWRRRQQPEESEELDSQPVAEEDIELNEEGQQVKKQLEKLARSKPDDFTKLLRTWLMED</sequence>
<proteinExistence type="inferred from homology"/>
<dbReference type="PANTHER" id="PTHR30046">
    <property type="entry name" value="FLAGELLAR M-RING PROTEIN"/>
    <property type="match status" value="1"/>
</dbReference>
<evidence type="ECO:0000256" key="4">
    <source>
        <dbReference type="ARBA" id="ARBA00022475"/>
    </source>
</evidence>
<evidence type="ECO:0000256" key="5">
    <source>
        <dbReference type="ARBA" id="ARBA00022692"/>
    </source>
</evidence>
<evidence type="ECO:0000259" key="13">
    <source>
        <dbReference type="Pfam" id="PF08345"/>
    </source>
</evidence>
<keyword evidence="15" id="KW-1185">Reference proteome</keyword>
<dbReference type="InterPro" id="IPR013556">
    <property type="entry name" value="Flag_M-ring_C"/>
</dbReference>
<dbReference type="Proteomes" id="UP000094296">
    <property type="component" value="Unassembled WGS sequence"/>
</dbReference>
<feature type="transmembrane region" description="Helical" evidence="11">
    <location>
        <begin position="27"/>
        <end position="46"/>
    </location>
</feature>
<feature type="transmembrane region" description="Helical" evidence="11">
    <location>
        <begin position="432"/>
        <end position="453"/>
    </location>
</feature>
<dbReference type="AlphaFoldDB" id="A0A1E5G784"/>
<gene>
    <name evidence="14" type="ORF">BHF68_02770</name>
</gene>
<comment type="function">
    <text evidence="9">The M ring may be actively involved in energy transduction.</text>
</comment>
<comment type="similarity">
    <text evidence="3 9">Belongs to the FliF family.</text>
</comment>
<comment type="caution">
    <text evidence="14">The sequence shown here is derived from an EMBL/GenBank/DDBJ whole genome shotgun (WGS) entry which is preliminary data.</text>
</comment>
<evidence type="ECO:0000256" key="3">
    <source>
        <dbReference type="ARBA" id="ARBA00007971"/>
    </source>
</evidence>
<comment type="subcellular location">
    <subcellularLocation>
        <location evidence="1 9">Bacterial flagellum basal body</location>
    </subcellularLocation>
    <subcellularLocation>
        <location evidence="2">Cell membrane</location>
        <topology evidence="2">Multi-pass membrane protein</topology>
    </subcellularLocation>
</comment>
<organism evidence="14 15">
    <name type="scientific">Desulfuribacillus alkaliarsenatis</name>
    <dbReference type="NCBI Taxonomy" id="766136"/>
    <lineage>
        <taxon>Bacteria</taxon>
        <taxon>Bacillati</taxon>
        <taxon>Bacillota</taxon>
        <taxon>Desulfuribacillia</taxon>
        <taxon>Desulfuribacillales</taxon>
        <taxon>Desulfuribacillaceae</taxon>
        <taxon>Desulfuribacillus</taxon>
    </lineage>
</organism>
<dbReference type="GO" id="GO:0003774">
    <property type="term" value="F:cytoskeletal motor activity"/>
    <property type="evidence" value="ECO:0007669"/>
    <property type="project" value="InterPro"/>
</dbReference>
<evidence type="ECO:0000256" key="7">
    <source>
        <dbReference type="ARBA" id="ARBA00023136"/>
    </source>
</evidence>
<dbReference type="Gene3D" id="3.30.300.30">
    <property type="match status" value="1"/>
</dbReference>
<keyword evidence="8 9" id="KW-0975">Bacterial flagellum</keyword>
<dbReference type="PRINTS" id="PR01009">
    <property type="entry name" value="FLGMRINGFLIF"/>
</dbReference>
<keyword evidence="5 11" id="KW-0812">Transmembrane</keyword>
<protein>
    <recommendedName>
        <fullName evidence="9">Flagellar M-ring protein</fullName>
    </recommendedName>
</protein>
<evidence type="ECO:0000313" key="14">
    <source>
        <dbReference type="EMBL" id="OEF98604.1"/>
    </source>
</evidence>
<dbReference type="EMBL" id="MIJE01000001">
    <property type="protein sequence ID" value="OEF98604.1"/>
    <property type="molecule type" value="Genomic_DNA"/>
</dbReference>
<evidence type="ECO:0000256" key="8">
    <source>
        <dbReference type="ARBA" id="ARBA00023143"/>
    </source>
</evidence>
<evidence type="ECO:0000256" key="9">
    <source>
        <dbReference type="PIRNR" id="PIRNR004862"/>
    </source>
</evidence>
<keyword evidence="14" id="KW-0282">Flagellum</keyword>
<dbReference type="InterPro" id="IPR000067">
    <property type="entry name" value="FlgMring_FliF"/>
</dbReference>
<evidence type="ECO:0000256" key="10">
    <source>
        <dbReference type="SAM" id="MobiDB-lite"/>
    </source>
</evidence>
<dbReference type="OrthoDB" id="9807026at2"/>
<dbReference type="PIRSF" id="PIRSF004862">
    <property type="entry name" value="FliF"/>
    <property type="match status" value="1"/>
</dbReference>
<dbReference type="NCBIfam" id="TIGR00206">
    <property type="entry name" value="fliF"/>
    <property type="match status" value="1"/>
</dbReference>
<feature type="region of interest" description="Disordered" evidence="10">
    <location>
        <begin position="297"/>
        <end position="333"/>
    </location>
</feature>
<evidence type="ECO:0000256" key="2">
    <source>
        <dbReference type="ARBA" id="ARBA00004651"/>
    </source>
</evidence>
<dbReference type="RefSeq" id="WP_069642096.1">
    <property type="nucleotide sequence ID" value="NZ_MIJE01000001.1"/>
</dbReference>
<evidence type="ECO:0000259" key="12">
    <source>
        <dbReference type="Pfam" id="PF01514"/>
    </source>
</evidence>
<evidence type="ECO:0000256" key="1">
    <source>
        <dbReference type="ARBA" id="ARBA00004117"/>
    </source>
</evidence>
<dbReference type="GO" id="GO:0009431">
    <property type="term" value="C:bacterial-type flagellum basal body, MS ring"/>
    <property type="evidence" value="ECO:0007669"/>
    <property type="project" value="InterPro"/>
</dbReference>
<dbReference type="InterPro" id="IPR045851">
    <property type="entry name" value="AMP-bd_C_sf"/>
</dbReference>
<dbReference type="PANTHER" id="PTHR30046:SF0">
    <property type="entry name" value="FLAGELLAR M-RING PROTEIN"/>
    <property type="match status" value="1"/>
</dbReference>
<dbReference type="Pfam" id="PF01514">
    <property type="entry name" value="YscJ_FliF"/>
    <property type="match status" value="1"/>
</dbReference>
<keyword evidence="7 11" id="KW-0472">Membrane</keyword>
<evidence type="ECO:0000313" key="15">
    <source>
        <dbReference type="Proteomes" id="UP000094296"/>
    </source>
</evidence>
<keyword evidence="14" id="KW-0969">Cilium</keyword>
<accession>A0A1E5G784</accession>
<dbReference type="InterPro" id="IPR006182">
    <property type="entry name" value="FliF_N_dom"/>
</dbReference>